<feature type="compositionally biased region" description="Polar residues" evidence="1">
    <location>
        <begin position="399"/>
        <end position="409"/>
    </location>
</feature>
<feature type="domain" description="DUF4758" evidence="2">
    <location>
        <begin position="104"/>
        <end position="172"/>
    </location>
</feature>
<feature type="compositionally biased region" description="Polar residues" evidence="1">
    <location>
        <begin position="95"/>
        <end position="110"/>
    </location>
</feature>
<feature type="compositionally biased region" description="Basic and acidic residues" evidence="1">
    <location>
        <begin position="371"/>
        <end position="386"/>
    </location>
</feature>
<feature type="non-terminal residue" evidence="3">
    <location>
        <position position="409"/>
    </location>
</feature>
<accession>A0A1B6CLF9</accession>
<dbReference type="AlphaFoldDB" id="A0A1B6CLF9"/>
<gene>
    <name evidence="3" type="ORF">g.3322</name>
</gene>
<feature type="region of interest" description="Disordered" evidence="1">
    <location>
        <begin position="1"/>
        <end position="27"/>
    </location>
</feature>
<feature type="compositionally biased region" description="Low complexity" evidence="1">
    <location>
        <begin position="389"/>
        <end position="398"/>
    </location>
</feature>
<dbReference type="Pfam" id="PF15950">
    <property type="entry name" value="DUF4758"/>
    <property type="match status" value="1"/>
</dbReference>
<feature type="compositionally biased region" description="Low complexity" evidence="1">
    <location>
        <begin position="321"/>
        <end position="352"/>
    </location>
</feature>
<protein>
    <recommendedName>
        <fullName evidence="2">DUF4758 domain-containing protein</fullName>
    </recommendedName>
</protein>
<evidence type="ECO:0000313" key="3">
    <source>
        <dbReference type="EMBL" id="JAS14304.1"/>
    </source>
</evidence>
<feature type="region of interest" description="Disordered" evidence="1">
    <location>
        <begin position="203"/>
        <end position="224"/>
    </location>
</feature>
<proteinExistence type="predicted"/>
<feature type="region of interest" description="Disordered" evidence="1">
    <location>
        <begin position="317"/>
        <end position="409"/>
    </location>
</feature>
<evidence type="ECO:0000256" key="1">
    <source>
        <dbReference type="SAM" id="MobiDB-lite"/>
    </source>
</evidence>
<name>A0A1B6CLF9_9HEMI</name>
<feature type="compositionally biased region" description="Low complexity" evidence="1">
    <location>
        <begin position="360"/>
        <end position="370"/>
    </location>
</feature>
<reference evidence="3" key="1">
    <citation type="submission" date="2015-12" db="EMBL/GenBank/DDBJ databases">
        <title>De novo transcriptome assembly of four potential Pierce s Disease insect vectors from Arizona vineyards.</title>
        <authorList>
            <person name="Tassone E.E."/>
        </authorList>
    </citation>
    <scope>NUCLEOTIDE SEQUENCE</scope>
</reference>
<evidence type="ECO:0000259" key="2">
    <source>
        <dbReference type="Pfam" id="PF15950"/>
    </source>
</evidence>
<dbReference type="InterPro" id="IPR031866">
    <property type="entry name" value="DUF4758"/>
</dbReference>
<feature type="region of interest" description="Disordered" evidence="1">
    <location>
        <begin position="80"/>
        <end position="110"/>
    </location>
</feature>
<organism evidence="3">
    <name type="scientific">Clastoptera arizonana</name>
    <name type="common">Arizona spittle bug</name>
    <dbReference type="NCBI Taxonomy" id="38151"/>
    <lineage>
        <taxon>Eukaryota</taxon>
        <taxon>Metazoa</taxon>
        <taxon>Ecdysozoa</taxon>
        <taxon>Arthropoda</taxon>
        <taxon>Hexapoda</taxon>
        <taxon>Insecta</taxon>
        <taxon>Pterygota</taxon>
        <taxon>Neoptera</taxon>
        <taxon>Paraneoptera</taxon>
        <taxon>Hemiptera</taxon>
        <taxon>Auchenorrhyncha</taxon>
        <taxon>Cercopoidea</taxon>
        <taxon>Clastopteridae</taxon>
        <taxon>Clastoptera</taxon>
    </lineage>
</organism>
<sequence length="409" mass="44282">MPKTPDPTLPGSITSISGEATLRPEDGSMPVVTSVKTFMSHFPGMATKTVTGHSLSMQTTLPTVLVDPIVRESKAYEPVYTEPTESLPTVEPSIEPSTESFTTEVKPTSTEPLSTYATTLTQVYNSEENALGLVKSIGGTEAFNGTTTVFTSFVYGTVIDGVYKQLIQSASSVFIDVGDGTITTTGVGIGIAPTSVQSSLSTAEVEGTTESETEFPTTEDQSTKAEPIFSEEITTQESDTLNEIDNKKVEQEQVIENTPVTETSIDYITRIIPTTTYKTFTYLTTFFIPDGSETSTSIRSREVTSEEVNYETKLVDPNLDASTTESETITPTEPATDPVLQTTTPLTTPEDVPTTEETETTTPQLPVITTTEKDVKQETTTEKEEATTEEITTVEITTPLQRTTNPDEK</sequence>
<dbReference type="EMBL" id="GEDC01022994">
    <property type="protein sequence ID" value="JAS14304.1"/>
    <property type="molecule type" value="Transcribed_RNA"/>
</dbReference>